<gene>
    <name evidence="1" type="ORF">Pint_11181</name>
</gene>
<organism evidence="1 2">
    <name type="scientific">Pistacia integerrima</name>
    <dbReference type="NCBI Taxonomy" id="434235"/>
    <lineage>
        <taxon>Eukaryota</taxon>
        <taxon>Viridiplantae</taxon>
        <taxon>Streptophyta</taxon>
        <taxon>Embryophyta</taxon>
        <taxon>Tracheophyta</taxon>
        <taxon>Spermatophyta</taxon>
        <taxon>Magnoliopsida</taxon>
        <taxon>eudicotyledons</taxon>
        <taxon>Gunneridae</taxon>
        <taxon>Pentapetalae</taxon>
        <taxon>rosids</taxon>
        <taxon>malvids</taxon>
        <taxon>Sapindales</taxon>
        <taxon>Anacardiaceae</taxon>
        <taxon>Pistacia</taxon>
    </lineage>
</organism>
<accession>A0ACC0XHQ8</accession>
<proteinExistence type="predicted"/>
<protein>
    <submittedName>
        <fullName evidence="1">Uncharacterized protein</fullName>
    </submittedName>
</protein>
<comment type="caution">
    <text evidence="1">The sequence shown here is derived from an EMBL/GenBank/DDBJ whole genome shotgun (WGS) entry which is preliminary data.</text>
</comment>
<name>A0ACC0XHQ8_9ROSI</name>
<reference evidence="2" key="1">
    <citation type="journal article" date="2023" name="G3 (Bethesda)">
        <title>Genome assembly and association tests identify interacting loci associated with vigor, precocity, and sex in interspecific pistachio rootstocks.</title>
        <authorList>
            <person name="Palmer W."/>
            <person name="Jacygrad E."/>
            <person name="Sagayaradj S."/>
            <person name="Cavanaugh K."/>
            <person name="Han R."/>
            <person name="Bertier L."/>
            <person name="Beede B."/>
            <person name="Kafkas S."/>
            <person name="Golino D."/>
            <person name="Preece J."/>
            <person name="Michelmore R."/>
        </authorList>
    </citation>
    <scope>NUCLEOTIDE SEQUENCE [LARGE SCALE GENOMIC DNA]</scope>
</reference>
<evidence type="ECO:0000313" key="2">
    <source>
        <dbReference type="Proteomes" id="UP001163603"/>
    </source>
</evidence>
<dbReference type="EMBL" id="CM047747">
    <property type="protein sequence ID" value="KAJ0017844.1"/>
    <property type="molecule type" value="Genomic_DNA"/>
</dbReference>
<dbReference type="Proteomes" id="UP001163603">
    <property type="component" value="Chromosome 12"/>
</dbReference>
<evidence type="ECO:0000313" key="1">
    <source>
        <dbReference type="EMBL" id="KAJ0017844.1"/>
    </source>
</evidence>
<keyword evidence="2" id="KW-1185">Reference proteome</keyword>
<sequence>MLPLDDQSINEDFKRLYEAALKNDWNTAYKDIFKEDPSKNSEYLKAKISDKGDTALHIAVAVESSMFVRKLVYHMKKEDLAIKNGDGNTAFCLVAASGSVELAKVMFTKNEELLGIRGAEEMLPIHIAAKHGHEKMMEFLLGVTKDKLAEEDDKKLKDLICETDLSAAAAAASFIQYPPSKIELHEENDELVAVPPQGQDDDRGINEDIKKLYRTALSNDWLTYDWNVFKRDPYKISKYLTTSISENDNTALHVAAAADSYMVVTKLAKYMTEEDLAIQNGDGYTAFCLLARTPRVGLATSMFERNKKLPSIRGYDGMLPIHVAAQHGHKNMVKYLYKVTKGELTEKDRIELIRNLISRADLFDEALQLLKEHPKLAMANLGYKWRRETALHILAGTPMMSPNLANQSQQGILKRYFNISVSDSDKLPAHEKLSPQTRELLHLLLKNVDYGDTWIDEVINVAVAQDNIELLSMIICHYPELICKVDGDTDTCGRIFCNAVWKRQKDIFKLLKKNVRPRFRRKLLQKVYLYKDEKDNNILHYAGMSPPSDKLDTISGVAFQLQQELLWFQVN</sequence>